<evidence type="ECO:0000313" key="7">
    <source>
        <dbReference type="EMBL" id="KAJ5470487.1"/>
    </source>
</evidence>
<keyword evidence="8" id="KW-1185">Reference proteome</keyword>
<gene>
    <name evidence="7" type="ORF">N7530_007844</name>
</gene>
<proteinExistence type="inferred from homology"/>
<dbReference type="GO" id="GO:0004029">
    <property type="term" value="F:aldehyde dehydrogenase (NAD+) activity"/>
    <property type="evidence" value="ECO:0007669"/>
    <property type="project" value="UniProtKB-EC"/>
</dbReference>
<reference evidence="7" key="2">
    <citation type="journal article" date="2023" name="IMA Fungus">
        <title>Comparative genomic study of the Penicillium genus elucidates a diverse pangenome and 15 lateral gene transfer events.</title>
        <authorList>
            <person name="Petersen C."/>
            <person name="Sorensen T."/>
            <person name="Nielsen M.R."/>
            <person name="Sondergaard T.E."/>
            <person name="Sorensen J.L."/>
            <person name="Fitzpatrick D.A."/>
            <person name="Frisvad J.C."/>
            <person name="Nielsen K.L."/>
        </authorList>
    </citation>
    <scope>NUCLEOTIDE SEQUENCE</scope>
    <source>
        <strain evidence="7">IBT 17660</strain>
    </source>
</reference>
<dbReference type="Gene3D" id="3.40.605.10">
    <property type="entry name" value="Aldehyde Dehydrogenase, Chain A, domain 1"/>
    <property type="match status" value="1"/>
</dbReference>
<comment type="catalytic activity">
    <reaction evidence="4">
        <text>an aldehyde + NAD(+) + H2O = a carboxylate + NADH + 2 H(+)</text>
        <dbReference type="Rhea" id="RHEA:16185"/>
        <dbReference type="ChEBI" id="CHEBI:15377"/>
        <dbReference type="ChEBI" id="CHEBI:15378"/>
        <dbReference type="ChEBI" id="CHEBI:17478"/>
        <dbReference type="ChEBI" id="CHEBI:29067"/>
        <dbReference type="ChEBI" id="CHEBI:57540"/>
        <dbReference type="ChEBI" id="CHEBI:57945"/>
        <dbReference type="EC" id="1.2.1.3"/>
    </reaction>
</comment>
<feature type="domain" description="Aldehyde dehydrogenase" evidence="6">
    <location>
        <begin position="12"/>
        <end position="343"/>
    </location>
</feature>
<evidence type="ECO:0000259" key="6">
    <source>
        <dbReference type="Pfam" id="PF00171"/>
    </source>
</evidence>
<comment type="caution">
    <text evidence="7">The sequence shown here is derived from an EMBL/GenBank/DDBJ whole genome shotgun (WGS) entry which is preliminary data.</text>
</comment>
<evidence type="ECO:0000256" key="2">
    <source>
        <dbReference type="ARBA" id="ARBA00023002"/>
    </source>
</evidence>
<keyword evidence="2" id="KW-0560">Oxidoreductase</keyword>
<dbReference type="FunFam" id="3.40.605.10:FF:000007">
    <property type="entry name" value="NAD/NADP-dependent betaine aldehyde dehydrogenase"/>
    <property type="match status" value="1"/>
</dbReference>
<dbReference type="Gene3D" id="3.40.309.10">
    <property type="entry name" value="Aldehyde Dehydrogenase, Chain A, domain 2"/>
    <property type="match status" value="1"/>
</dbReference>
<sequence>MFYNIIDSERRSGESTTVTNPRTNEPLWDVPVARETQLNYAVEAARVSFKSWKLLTIGERQRYLLKLADELEQRRDEIHAPLAGETGKSVTKTFHVNAVWQEKLTGPASQSLPDKVEHENDKIKIVSTHHPIGVVGAILPWNFPLVLAVAKASAALVMGNCVIVKPSPYTPCATLKFVELATSVLPRGVLQALNGGDDMGRLITMHPGIDKISFTGSIAAGRKVAEIAGKTLKRVTLELGGNDGCIVCPDVDVKTVAAQVAAGVFIRSGQMCVATKRVYVHESIFQEFRDTFVEAVKDIKIDLDGDQSPMFSPIQNESQYNVAKETIADCKKNNYTFLCGGDYRRAPRVFHRTRRCGSTAR</sequence>
<dbReference type="InterPro" id="IPR015590">
    <property type="entry name" value="Aldehyde_DH_dom"/>
</dbReference>
<evidence type="ECO:0000256" key="3">
    <source>
        <dbReference type="ARBA" id="ARBA00024226"/>
    </source>
</evidence>
<organism evidence="7 8">
    <name type="scientific">Penicillium desertorum</name>
    <dbReference type="NCBI Taxonomy" id="1303715"/>
    <lineage>
        <taxon>Eukaryota</taxon>
        <taxon>Fungi</taxon>
        <taxon>Dikarya</taxon>
        <taxon>Ascomycota</taxon>
        <taxon>Pezizomycotina</taxon>
        <taxon>Eurotiomycetes</taxon>
        <taxon>Eurotiomycetidae</taxon>
        <taxon>Eurotiales</taxon>
        <taxon>Aspergillaceae</taxon>
        <taxon>Penicillium</taxon>
    </lineage>
</organism>
<dbReference type="SUPFAM" id="SSF53720">
    <property type="entry name" value="ALDH-like"/>
    <property type="match status" value="1"/>
</dbReference>
<accession>A0A9W9WN60</accession>
<feature type="region of interest" description="Disordered" evidence="5">
    <location>
        <begin position="1"/>
        <end position="23"/>
    </location>
</feature>
<dbReference type="EC" id="1.2.1.3" evidence="3"/>
<dbReference type="PANTHER" id="PTHR11699">
    <property type="entry name" value="ALDEHYDE DEHYDROGENASE-RELATED"/>
    <property type="match status" value="1"/>
</dbReference>
<dbReference type="InterPro" id="IPR016160">
    <property type="entry name" value="Ald_DH_CS_CYS"/>
</dbReference>
<name>A0A9W9WN60_9EURO</name>
<dbReference type="InterPro" id="IPR016163">
    <property type="entry name" value="Ald_DH_C"/>
</dbReference>
<evidence type="ECO:0000256" key="5">
    <source>
        <dbReference type="SAM" id="MobiDB-lite"/>
    </source>
</evidence>
<evidence type="ECO:0000256" key="4">
    <source>
        <dbReference type="ARBA" id="ARBA00049194"/>
    </source>
</evidence>
<dbReference type="PROSITE" id="PS00070">
    <property type="entry name" value="ALDEHYDE_DEHYDR_CYS"/>
    <property type="match status" value="1"/>
</dbReference>
<protein>
    <recommendedName>
        <fullName evidence="3">aldehyde dehydrogenase (NAD(+))</fullName>
        <ecNumber evidence="3">1.2.1.3</ecNumber>
    </recommendedName>
</protein>
<dbReference type="Proteomes" id="UP001147760">
    <property type="component" value="Unassembled WGS sequence"/>
</dbReference>
<feature type="compositionally biased region" description="Polar residues" evidence="5">
    <location>
        <begin position="14"/>
        <end position="23"/>
    </location>
</feature>
<dbReference type="InterPro" id="IPR016161">
    <property type="entry name" value="Ald_DH/histidinol_DH"/>
</dbReference>
<evidence type="ECO:0000313" key="8">
    <source>
        <dbReference type="Proteomes" id="UP001147760"/>
    </source>
</evidence>
<reference evidence="7" key="1">
    <citation type="submission" date="2022-12" db="EMBL/GenBank/DDBJ databases">
        <authorList>
            <person name="Petersen C."/>
        </authorList>
    </citation>
    <scope>NUCLEOTIDE SEQUENCE</scope>
    <source>
        <strain evidence="7">IBT 17660</strain>
    </source>
</reference>
<dbReference type="InterPro" id="IPR016162">
    <property type="entry name" value="Ald_DH_N"/>
</dbReference>
<dbReference type="OrthoDB" id="310895at2759"/>
<dbReference type="Pfam" id="PF00171">
    <property type="entry name" value="Aldedh"/>
    <property type="match status" value="1"/>
</dbReference>
<dbReference type="EMBL" id="JAPWDO010000005">
    <property type="protein sequence ID" value="KAJ5470487.1"/>
    <property type="molecule type" value="Genomic_DNA"/>
</dbReference>
<comment type="similarity">
    <text evidence="1">Belongs to the aldehyde dehydrogenase family.</text>
</comment>
<evidence type="ECO:0000256" key="1">
    <source>
        <dbReference type="ARBA" id="ARBA00009986"/>
    </source>
</evidence>
<dbReference type="AlphaFoldDB" id="A0A9W9WN60"/>